<comment type="function">
    <text evidence="5">Toxic component of a toxin-antitoxin (TA) system. An RNase.</text>
</comment>
<gene>
    <name evidence="5" type="primary">vapC</name>
    <name evidence="7" type="ORF">J2Z49_000494</name>
</gene>
<organism evidence="7 8">
    <name type="scientific">Desulfofundulus luciae</name>
    <dbReference type="NCBI Taxonomy" id="74702"/>
    <lineage>
        <taxon>Bacteria</taxon>
        <taxon>Bacillati</taxon>
        <taxon>Bacillota</taxon>
        <taxon>Clostridia</taxon>
        <taxon>Eubacteriales</taxon>
        <taxon>Peptococcaceae</taxon>
        <taxon>Desulfofundulus</taxon>
    </lineage>
</organism>
<dbReference type="PANTHER" id="PTHR42188">
    <property type="entry name" value="23S RRNA-SPECIFIC ENDONUCLEASE VAPC20"/>
    <property type="match status" value="1"/>
</dbReference>
<dbReference type="InterPro" id="IPR029060">
    <property type="entry name" value="PIN-like_dom_sf"/>
</dbReference>
<dbReference type="HAMAP" id="MF_00265">
    <property type="entry name" value="VapC_Nob1"/>
    <property type="match status" value="1"/>
</dbReference>
<comment type="similarity">
    <text evidence="5">Belongs to the PINc/VapC protein family.</text>
</comment>
<feature type="binding site" evidence="5">
    <location>
        <position position="110"/>
    </location>
    <ligand>
        <name>Mg(2+)</name>
        <dbReference type="ChEBI" id="CHEBI:18420"/>
    </ligand>
</feature>
<dbReference type="InterPro" id="IPR002716">
    <property type="entry name" value="PIN_dom"/>
</dbReference>
<evidence type="ECO:0000256" key="5">
    <source>
        <dbReference type="HAMAP-Rule" id="MF_00265"/>
    </source>
</evidence>
<reference evidence="7 8" key="1">
    <citation type="submission" date="2023-07" db="EMBL/GenBank/DDBJ databases">
        <title>Genomic Encyclopedia of Type Strains, Phase IV (KMG-IV): sequencing the most valuable type-strain genomes for metagenomic binning, comparative biology and taxonomic classification.</title>
        <authorList>
            <person name="Goeker M."/>
        </authorList>
    </citation>
    <scope>NUCLEOTIDE SEQUENCE [LARGE SCALE GENOMIC DNA]</scope>
    <source>
        <strain evidence="7 8">DSM 12396</strain>
    </source>
</reference>
<keyword evidence="1 5" id="KW-1277">Toxin-antitoxin system</keyword>
<feature type="binding site" evidence="5">
    <location>
        <position position="16"/>
    </location>
    <ligand>
        <name>Mg(2+)</name>
        <dbReference type="ChEBI" id="CHEBI:18420"/>
    </ligand>
</feature>
<dbReference type="EC" id="3.1.-.-" evidence="5"/>
<protein>
    <recommendedName>
        <fullName evidence="5">Ribonuclease VapC</fullName>
        <shortName evidence="5">RNase VapC</shortName>
        <ecNumber evidence="5">3.1.-.-</ecNumber>
    </recommendedName>
    <alternativeName>
        <fullName evidence="5">Toxin VapC</fullName>
    </alternativeName>
</protein>
<name>A0ABU0AYQ5_9FIRM</name>
<keyword evidence="2 5" id="KW-0540">Nuclease</keyword>
<dbReference type="InterPro" id="IPR022907">
    <property type="entry name" value="VapC_family"/>
</dbReference>
<keyword evidence="5" id="KW-0460">Magnesium</keyword>
<evidence type="ECO:0000256" key="2">
    <source>
        <dbReference type="ARBA" id="ARBA00022722"/>
    </source>
</evidence>
<evidence type="ECO:0000259" key="6">
    <source>
        <dbReference type="Pfam" id="PF01850"/>
    </source>
</evidence>
<comment type="caution">
    <text evidence="7">The sequence shown here is derived from an EMBL/GenBank/DDBJ whole genome shotgun (WGS) entry which is preliminary data.</text>
</comment>
<dbReference type="SUPFAM" id="SSF88723">
    <property type="entry name" value="PIN domain-like"/>
    <property type="match status" value="1"/>
</dbReference>
<keyword evidence="5" id="KW-0800">Toxin</keyword>
<evidence type="ECO:0000256" key="4">
    <source>
        <dbReference type="ARBA" id="ARBA00022801"/>
    </source>
</evidence>
<dbReference type="InterPro" id="IPR039018">
    <property type="entry name" value="VapC20-like"/>
</dbReference>
<evidence type="ECO:0000256" key="3">
    <source>
        <dbReference type="ARBA" id="ARBA00022723"/>
    </source>
</evidence>
<keyword evidence="8" id="KW-1185">Reference proteome</keyword>
<dbReference type="Proteomes" id="UP001225644">
    <property type="component" value="Unassembled WGS sequence"/>
</dbReference>
<evidence type="ECO:0000313" key="7">
    <source>
        <dbReference type="EMBL" id="MDQ0285393.1"/>
    </source>
</evidence>
<keyword evidence="3 5" id="KW-0479">Metal-binding</keyword>
<feature type="domain" description="PIN" evidence="6">
    <location>
        <begin position="13"/>
        <end position="136"/>
    </location>
</feature>
<evidence type="ECO:0000256" key="1">
    <source>
        <dbReference type="ARBA" id="ARBA00022649"/>
    </source>
</evidence>
<sequence>MKLFTGRDMLRQIFVDTSFFYAHAYADDPHHREAVQFLENSPVPLVTTNFIFDELMTILRYNFGHRVAVTYGQSLRKSKLVNILRITPEDEESAWEIFSRYSDQKFSFTDCTSFALMRRLGITEAAAFDIHFEVAGFLRLPPASLASRGR</sequence>
<evidence type="ECO:0000313" key="8">
    <source>
        <dbReference type="Proteomes" id="UP001225644"/>
    </source>
</evidence>
<dbReference type="RefSeq" id="WP_307399526.1">
    <property type="nucleotide sequence ID" value="NZ_JAUSUX010000003.1"/>
</dbReference>
<comment type="cofactor">
    <cofactor evidence="5">
        <name>Mg(2+)</name>
        <dbReference type="ChEBI" id="CHEBI:18420"/>
    </cofactor>
</comment>
<dbReference type="Gene3D" id="3.40.50.1010">
    <property type="entry name" value="5'-nuclease"/>
    <property type="match status" value="1"/>
</dbReference>
<keyword evidence="4 5" id="KW-0378">Hydrolase</keyword>
<dbReference type="PANTHER" id="PTHR42188:SF1">
    <property type="entry name" value="23S RRNA-SPECIFIC ENDONUCLEASE VAPC20"/>
    <property type="match status" value="1"/>
</dbReference>
<dbReference type="Pfam" id="PF01850">
    <property type="entry name" value="PIN"/>
    <property type="match status" value="1"/>
</dbReference>
<dbReference type="EMBL" id="JAUSUX010000003">
    <property type="protein sequence ID" value="MDQ0285393.1"/>
    <property type="molecule type" value="Genomic_DNA"/>
</dbReference>
<accession>A0ABU0AYQ5</accession>
<proteinExistence type="inferred from homology"/>